<evidence type="ECO:0000256" key="7">
    <source>
        <dbReference type="PROSITE-ProRule" id="PRU01373"/>
    </source>
</evidence>
<comment type="caution">
    <text evidence="11">The sequence shown here is derived from an EMBL/GenBank/DDBJ whole genome shotgun (WGS) entry which is preliminary data.</text>
</comment>
<comment type="pathway">
    <text evidence="1 7">Cell wall biogenesis; peptidoglycan biosynthesis.</text>
</comment>
<evidence type="ECO:0000313" key="11">
    <source>
        <dbReference type="EMBL" id="MBA1158882.1"/>
    </source>
</evidence>
<feature type="region of interest" description="Disordered" evidence="8">
    <location>
        <begin position="455"/>
        <end position="481"/>
    </location>
</feature>
<dbReference type="InterPro" id="IPR005490">
    <property type="entry name" value="LD_TPept_cat_dom"/>
</dbReference>
<organism evidence="11 12">
    <name type="scientific">Microvirga mediterraneensis</name>
    <dbReference type="NCBI Taxonomy" id="2754695"/>
    <lineage>
        <taxon>Bacteria</taxon>
        <taxon>Pseudomonadati</taxon>
        <taxon>Pseudomonadota</taxon>
        <taxon>Alphaproteobacteria</taxon>
        <taxon>Hyphomicrobiales</taxon>
        <taxon>Methylobacteriaceae</taxon>
        <taxon>Microvirga</taxon>
    </lineage>
</organism>
<feature type="active site" description="Nucleophile" evidence="7">
    <location>
        <position position="381"/>
    </location>
</feature>
<dbReference type="PANTHER" id="PTHR41533">
    <property type="entry name" value="L,D-TRANSPEPTIDASE HI_1667-RELATED"/>
    <property type="match status" value="1"/>
</dbReference>
<protein>
    <submittedName>
        <fullName evidence="11">L,D-transpeptidase family protein</fullName>
    </submittedName>
</protein>
<dbReference type="InterPro" id="IPR038063">
    <property type="entry name" value="Transpep_catalytic_dom"/>
</dbReference>
<dbReference type="PANTHER" id="PTHR41533:SF1">
    <property type="entry name" value="L,D-TRANSPEPTIDASE YCBB-RELATED"/>
    <property type="match status" value="1"/>
</dbReference>
<dbReference type="Gene3D" id="2.40.440.10">
    <property type="entry name" value="L,D-transpeptidase catalytic domain-like"/>
    <property type="match status" value="1"/>
</dbReference>
<dbReference type="GO" id="GO:0004180">
    <property type="term" value="F:carboxypeptidase activity"/>
    <property type="evidence" value="ECO:0007669"/>
    <property type="project" value="UniProtKB-ARBA"/>
</dbReference>
<dbReference type="Pfam" id="PF01471">
    <property type="entry name" value="PG_binding_1"/>
    <property type="match status" value="1"/>
</dbReference>
<dbReference type="InterPro" id="IPR036366">
    <property type="entry name" value="PGBDSf"/>
</dbReference>
<dbReference type="AlphaFoldDB" id="A0A838BUW9"/>
<dbReference type="EMBL" id="JACDXJ010000002">
    <property type="protein sequence ID" value="MBA1158882.1"/>
    <property type="molecule type" value="Genomic_DNA"/>
</dbReference>
<evidence type="ECO:0000256" key="4">
    <source>
        <dbReference type="ARBA" id="ARBA00022960"/>
    </source>
</evidence>
<name>A0A838BUW9_9HYPH</name>
<keyword evidence="6 7" id="KW-0961">Cell wall biogenesis/degradation</keyword>
<dbReference type="UniPathway" id="UPA00219"/>
<keyword evidence="9" id="KW-0732">Signal</keyword>
<reference evidence="11 12" key="1">
    <citation type="submission" date="2020-07" db="EMBL/GenBank/DDBJ databases">
        <title>Draft genome and description of Microvirga mediterraneensis Marseille-Q2068 sp. nov.</title>
        <authorList>
            <person name="Boxberger M."/>
        </authorList>
    </citation>
    <scope>NUCLEOTIDE SEQUENCE [LARGE SCALE GENOMIC DNA]</scope>
    <source>
        <strain evidence="11 12">Marseille-Q2068</strain>
    </source>
</reference>
<feature type="active site" description="Proton donor/acceptor" evidence="7">
    <location>
        <position position="362"/>
    </location>
</feature>
<keyword evidence="12" id="KW-1185">Reference proteome</keyword>
<dbReference type="Gene3D" id="1.10.101.10">
    <property type="entry name" value="PGBD-like superfamily/PGBD"/>
    <property type="match status" value="1"/>
</dbReference>
<dbReference type="GO" id="GO:0008360">
    <property type="term" value="P:regulation of cell shape"/>
    <property type="evidence" value="ECO:0007669"/>
    <property type="project" value="UniProtKB-UniRule"/>
</dbReference>
<evidence type="ECO:0000256" key="9">
    <source>
        <dbReference type="SAM" id="SignalP"/>
    </source>
</evidence>
<dbReference type="InterPro" id="IPR002477">
    <property type="entry name" value="Peptidoglycan-bd-like"/>
</dbReference>
<keyword evidence="5 7" id="KW-0573">Peptidoglycan synthesis</keyword>
<feature type="signal peptide" evidence="9">
    <location>
        <begin position="1"/>
        <end position="27"/>
    </location>
</feature>
<evidence type="ECO:0000259" key="10">
    <source>
        <dbReference type="PROSITE" id="PS52029"/>
    </source>
</evidence>
<evidence type="ECO:0000256" key="6">
    <source>
        <dbReference type="ARBA" id="ARBA00023316"/>
    </source>
</evidence>
<dbReference type="Proteomes" id="UP000572984">
    <property type="component" value="Unassembled WGS sequence"/>
</dbReference>
<evidence type="ECO:0000256" key="8">
    <source>
        <dbReference type="SAM" id="MobiDB-lite"/>
    </source>
</evidence>
<dbReference type="InterPro" id="IPR052905">
    <property type="entry name" value="LD-transpeptidase_YkuD-like"/>
</dbReference>
<dbReference type="PROSITE" id="PS52029">
    <property type="entry name" value="LD_TPASE"/>
    <property type="match status" value="1"/>
</dbReference>
<keyword evidence="4 7" id="KW-0133">Cell shape</keyword>
<comment type="similarity">
    <text evidence="2">Belongs to the YkuD family.</text>
</comment>
<evidence type="ECO:0000256" key="3">
    <source>
        <dbReference type="ARBA" id="ARBA00022679"/>
    </source>
</evidence>
<dbReference type="GO" id="GO:0016740">
    <property type="term" value="F:transferase activity"/>
    <property type="evidence" value="ECO:0007669"/>
    <property type="project" value="UniProtKB-KW"/>
</dbReference>
<keyword evidence="3" id="KW-0808">Transferase</keyword>
<dbReference type="CDD" id="cd16913">
    <property type="entry name" value="YkuD_like"/>
    <property type="match status" value="1"/>
</dbReference>
<dbReference type="SUPFAM" id="SSF47090">
    <property type="entry name" value="PGBD-like"/>
    <property type="match status" value="1"/>
</dbReference>
<feature type="compositionally biased region" description="Polar residues" evidence="8">
    <location>
        <begin position="472"/>
        <end position="481"/>
    </location>
</feature>
<evidence type="ECO:0000256" key="5">
    <source>
        <dbReference type="ARBA" id="ARBA00022984"/>
    </source>
</evidence>
<accession>A0A838BUW9</accession>
<feature type="domain" description="L,D-TPase catalytic" evidence="10">
    <location>
        <begin position="232"/>
        <end position="409"/>
    </location>
</feature>
<dbReference type="GO" id="GO:0009252">
    <property type="term" value="P:peptidoglycan biosynthetic process"/>
    <property type="evidence" value="ECO:0007669"/>
    <property type="project" value="UniProtKB-UniPathway"/>
</dbReference>
<evidence type="ECO:0000313" key="12">
    <source>
        <dbReference type="Proteomes" id="UP000572984"/>
    </source>
</evidence>
<dbReference type="SUPFAM" id="SSF141523">
    <property type="entry name" value="L,D-transpeptidase catalytic domain-like"/>
    <property type="match status" value="1"/>
</dbReference>
<evidence type="ECO:0000256" key="1">
    <source>
        <dbReference type="ARBA" id="ARBA00004752"/>
    </source>
</evidence>
<feature type="chain" id="PRO_5032799184" evidence="9">
    <location>
        <begin position="28"/>
        <end position="481"/>
    </location>
</feature>
<feature type="region of interest" description="Disordered" evidence="8">
    <location>
        <begin position="50"/>
        <end position="110"/>
    </location>
</feature>
<dbReference type="Pfam" id="PF03734">
    <property type="entry name" value="YkuD"/>
    <property type="match status" value="1"/>
</dbReference>
<evidence type="ECO:0000256" key="2">
    <source>
        <dbReference type="ARBA" id="ARBA00005992"/>
    </source>
</evidence>
<dbReference type="GO" id="GO:0071555">
    <property type="term" value="P:cell wall organization"/>
    <property type="evidence" value="ECO:0007669"/>
    <property type="project" value="UniProtKB-UniRule"/>
</dbReference>
<gene>
    <name evidence="11" type="ORF">H0S73_22530</name>
</gene>
<sequence>MNGDLMRTYFNIGLALALCFASDQAIADPIARGKAEPAIKASAVQQPSIQVIGPISRQTDASRIDPANEAGSSAIPVPAPTAPVSQAPSKPQPPLLTATVSQDPRPTFAPDTFINTMRAAGLYKRLADEGGWPTLPSGTELKMGDKGPIVVTLRQRLAREGDLPADQGIGSTFDAEVMKAVKRFQMRHGLPESGAVRRRTLEALNVPALTRHRQLVASTQRLMGSRFPFGERHVVVNIPSATVEAVESGQVARRYVAVVGKPDRPSPVVETRITAINLNPTWTVPVSLIKKDIIPQVRKDPDYLAKMKIRILDAKGQEVDPRTLDWTTNNAVNYTLRQDPGVMNSLGQIRIDMPNKEAVFLHDTPSKRLFAQDARFFSSGCVRVANVRDFVEWLLRGTAAPNGAWTQTSIDAAIGTTARQDIRLEKPVPVAWVYLTGYAMPDGTAHFRDDIYGLDTPEADPDPEGQGFDVPATSSIVPRRL</sequence>
<dbReference type="InterPro" id="IPR036365">
    <property type="entry name" value="PGBD-like_sf"/>
</dbReference>
<proteinExistence type="inferred from homology"/>